<dbReference type="EC" id="3.5.1.28" evidence="2"/>
<dbReference type="GO" id="GO:0008745">
    <property type="term" value="F:N-acetylmuramoyl-L-alanine amidase activity"/>
    <property type="evidence" value="ECO:0007669"/>
    <property type="project" value="UniProtKB-EC"/>
</dbReference>
<organism evidence="6">
    <name type="scientific">marine sediment metagenome</name>
    <dbReference type="NCBI Taxonomy" id="412755"/>
    <lineage>
        <taxon>unclassified sequences</taxon>
        <taxon>metagenomes</taxon>
        <taxon>ecological metagenomes</taxon>
    </lineage>
</organism>
<evidence type="ECO:0000256" key="4">
    <source>
        <dbReference type="ARBA" id="ARBA00023316"/>
    </source>
</evidence>
<dbReference type="InterPro" id="IPR002502">
    <property type="entry name" value="Amidase_domain"/>
</dbReference>
<evidence type="ECO:0000256" key="1">
    <source>
        <dbReference type="ARBA" id="ARBA00001561"/>
    </source>
</evidence>
<dbReference type="Pfam" id="PF01510">
    <property type="entry name" value="Amidase_2"/>
    <property type="match status" value="1"/>
</dbReference>
<dbReference type="Gene3D" id="3.40.80.10">
    <property type="entry name" value="Peptidoglycan recognition protein-like"/>
    <property type="match status" value="1"/>
</dbReference>
<evidence type="ECO:0000313" key="6">
    <source>
        <dbReference type="EMBL" id="KKM92789.1"/>
    </source>
</evidence>
<feature type="domain" description="N-acetylmuramoyl-L-alanine amidase" evidence="5">
    <location>
        <begin position="52"/>
        <end position="157"/>
    </location>
</feature>
<name>A0A0F9LD69_9ZZZZ</name>
<dbReference type="AlphaFoldDB" id="A0A0F9LD69"/>
<dbReference type="SUPFAM" id="SSF55846">
    <property type="entry name" value="N-acetylmuramoyl-L-alanine amidase-like"/>
    <property type="match status" value="1"/>
</dbReference>
<sequence>MGLWMPGAVRRHGPPVKVGYTSGASGPKRGDVKHSAEGGWGGIHAVLDDLSRSASFQFTVGYDRFEQHYPYNAHCWHAGDADDDGGVAANIDLVGIEHLGMAGTPLTDYQVAATVQISEWCAAQEGITEFARYPEQAGVWTLVEHNEVSDVPTACPSGRIPWDTILKALGDDDMTDEERRQLKEAEAGVKALRGIVWDQAVRLHLLKERVDKHGRRLDNHELVVPALHAEDDG</sequence>
<dbReference type="PANTHER" id="PTHR30417:SF1">
    <property type="entry name" value="N-ACETYLMURAMOYL-L-ALANINE AMIDASE AMID"/>
    <property type="match status" value="1"/>
</dbReference>
<comment type="caution">
    <text evidence="6">The sequence shown here is derived from an EMBL/GenBank/DDBJ whole genome shotgun (WGS) entry which is preliminary data.</text>
</comment>
<evidence type="ECO:0000259" key="5">
    <source>
        <dbReference type="Pfam" id="PF01510"/>
    </source>
</evidence>
<comment type="catalytic activity">
    <reaction evidence="1">
        <text>Hydrolyzes the link between N-acetylmuramoyl residues and L-amino acid residues in certain cell-wall glycopeptides.</text>
        <dbReference type="EC" id="3.5.1.28"/>
    </reaction>
</comment>
<dbReference type="GO" id="GO:0009253">
    <property type="term" value="P:peptidoglycan catabolic process"/>
    <property type="evidence" value="ECO:0007669"/>
    <property type="project" value="InterPro"/>
</dbReference>
<keyword evidence="4" id="KW-0961">Cell wall biogenesis/degradation</keyword>
<gene>
    <name evidence="6" type="ORF">LCGC14_1215000</name>
</gene>
<dbReference type="GO" id="GO:0071555">
    <property type="term" value="P:cell wall organization"/>
    <property type="evidence" value="ECO:0007669"/>
    <property type="project" value="UniProtKB-KW"/>
</dbReference>
<protein>
    <recommendedName>
        <fullName evidence="2">N-acetylmuramoyl-L-alanine amidase</fullName>
        <ecNumber evidence="2">3.5.1.28</ecNumber>
    </recommendedName>
</protein>
<evidence type="ECO:0000256" key="3">
    <source>
        <dbReference type="ARBA" id="ARBA00022801"/>
    </source>
</evidence>
<keyword evidence="3" id="KW-0378">Hydrolase</keyword>
<accession>A0A0F9LD69</accession>
<evidence type="ECO:0000256" key="2">
    <source>
        <dbReference type="ARBA" id="ARBA00011901"/>
    </source>
</evidence>
<proteinExistence type="predicted"/>
<reference evidence="6" key="1">
    <citation type="journal article" date="2015" name="Nature">
        <title>Complex archaea that bridge the gap between prokaryotes and eukaryotes.</title>
        <authorList>
            <person name="Spang A."/>
            <person name="Saw J.H."/>
            <person name="Jorgensen S.L."/>
            <person name="Zaremba-Niedzwiedzka K."/>
            <person name="Martijn J."/>
            <person name="Lind A.E."/>
            <person name="van Eijk R."/>
            <person name="Schleper C."/>
            <person name="Guy L."/>
            <person name="Ettema T.J."/>
        </authorList>
    </citation>
    <scope>NUCLEOTIDE SEQUENCE</scope>
</reference>
<dbReference type="EMBL" id="LAZR01006350">
    <property type="protein sequence ID" value="KKM92789.1"/>
    <property type="molecule type" value="Genomic_DNA"/>
</dbReference>
<dbReference type="PANTHER" id="PTHR30417">
    <property type="entry name" value="N-ACETYLMURAMOYL-L-ALANINE AMIDASE AMID"/>
    <property type="match status" value="1"/>
</dbReference>
<dbReference type="GO" id="GO:0009254">
    <property type="term" value="P:peptidoglycan turnover"/>
    <property type="evidence" value="ECO:0007669"/>
    <property type="project" value="TreeGrafter"/>
</dbReference>
<dbReference type="InterPro" id="IPR051206">
    <property type="entry name" value="NAMLAA_amidase_2"/>
</dbReference>
<dbReference type="InterPro" id="IPR036505">
    <property type="entry name" value="Amidase/PGRP_sf"/>
</dbReference>